<keyword evidence="3" id="KW-1185">Reference proteome</keyword>
<dbReference type="Pfam" id="PF12937">
    <property type="entry name" value="F-box-like"/>
    <property type="match status" value="1"/>
</dbReference>
<evidence type="ECO:0000313" key="2">
    <source>
        <dbReference type="EMBL" id="RFN49020.1"/>
    </source>
</evidence>
<dbReference type="STRING" id="2594813.A0A395MMI0"/>
<dbReference type="Gene3D" id="1.20.1280.50">
    <property type="match status" value="1"/>
</dbReference>
<dbReference type="Proteomes" id="UP000265631">
    <property type="component" value="Unassembled WGS sequence"/>
</dbReference>
<dbReference type="SUPFAM" id="SSF81383">
    <property type="entry name" value="F-box domain"/>
    <property type="match status" value="1"/>
</dbReference>
<sequence length="297" mass="34197">MGRKRTNKRQTGAPAPKSGDAGRKVLEIYELLYCICTYMDMGTLFNAQRVSKRWHEIISRSPLLQQNLYLEPCPPSDPTDEQIFNPLLLKHFEPLLKRNKNYRSWENKLEYSSMAVPGMSITHMKGGRKVHKAFIRRSASWRRMLVSQPPITAIGYAVEIDGMEQTSRIISFPDGLRMGALYDMVFQAIFIKPTEAERHCNLELHVPPDEDSAPLMRKMTEKLGERPGLLFTSASGFYASMACSNPLCPCSSYERAMTYCREMRESIRERKGMRWMFECEEFEETDYLSLGQASFGE</sequence>
<protein>
    <submittedName>
        <fullName evidence="2">Putative f-box domain protein</fullName>
    </submittedName>
</protein>
<dbReference type="InterPro" id="IPR001810">
    <property type="entry name" value="F-box_dom"/>
</dbReference>
<feature type="domain" description="F-box" evidence="1">
    <location>
        <begin position="30"/>
        <end position="70"/>
    </location>
</feature>
<evidence type="ECO:0000259" key="1">
    <source>
        <dbReference type="Pfam" id="PF12937"/>
    </source>
</evidence>
<dbReference type="InterPro" id="IPR036047">
    <property type="entry name" value="F-box-like_dom_sf"/>
</dbReference>
<proteinExistence type="predicted"/>
<comment type="caution">
    <text evidence="2">The sequence shown here is derived from an EMBL/GenBank/DDBJ whole genome shotgun (WGS) entry which is preliminary data.</text>
</comment>
<dbReference type="EMBL" id="PXXK01000188">
    <property type="protein sequence ID" value="RFN49020.1"/>
    <property type="molecule type" value="Genomic_DNA"/>
</dbReference>
<reference evidence="2 3" key="1">
    <citation type="journal article" date="2018" name="PLoS Pathog.">
        <title>Evolution of structural diversity of trichothecenes, a family of toxins produced by plant pathogenic and entomopathogenic fungi.</title>
        <authorList>
            <person name="Proctor R.H."/>
            <person name="McCormick S.P."/>
            <person name="Kim H.S."/>
            <person name="Cardoza R.E."/>
            <person name="Stanley A.M."/>
            <person name="Lindo L."/>
            <person name="Kelly A."/>
            <person name="Brown D.W."/>
            <person name="Lee T."/>
            <person name="Vaughan M.M."/>
            <person name="Alexander N.J."/>
            <person name="Busman M."/>
            <person name="Gutierrez S."/>
        </authorList>
    </citation>
    <scope>NUCLEOTIDE SEQUENCE [LARGE SCALE GENOMIC DNA]</scope>
    <source>
        <strain evidence="2 3">NRRL 13405</strain>
    </source>
</reference>
<gene>
    <name evidence="2" type="ORF">FIE12Z_6660</name>
</gene>
<dbReference type="AlphaFoldDB" id="A0A395MMI0"/>
<evidence type="ECO:0000313" key="3">
    <source>
        <dbReference type="Proteomes" id="UP000265631"/>
    </source>
</evidence>
<organism evidence="2 3">
    <name type="scientific">Fusarium flagelliforme</name>
    <dbReference type="NCBI Taxonomy" id="2675880"/>
    <lineage>
        <taxon>Eukaryota</taxon>
        <taxon>Fungi</taxon>
        <taxon>Dikarya</taxon>
        <taxon>Ascomycota</taxon>
        <taxon>Pezizomycotina</taxon>
        <taxon>Sordariomycetes</taxon>
        <taxon>Hypocreomycetidae</taxon>
        <taxon>Hypocreales</taxon>
        <taxon>Nectriaceae</taxon>
        <taxon>Fusarium</taxon>
        <taxon>Fusarium incarnatum-equiseti species complex</taxon>
    </lineage>
</organism>
<name>A0A395MMI0_9HYPO</name>
<accession>A0A395MMI0</accession>
<dbReference type="CDD" id="cd09917">
    <property type="entry name" value="F-box_SF"/>
    <property type="match status" value="1"/>
</dbReference>